<keyword evidence="2" id="KW-1185">Reference proteome</keyword>
<protein>
    <recommendedName>
        <fullName evidence="3">ParB/Sulfiredoxin domain-containing protein</fullName>
    </recommendedName>
</protein>
<sequence length="123" mass="13866">MTQYFYFMLLAFDVDRAIEMVEGREPSGWCDVLTTATAYGLVDPEPGPVTSINILAPVELNREHAMSTDLSKPLIVASLGDKGGSLIIDGYHRLYKAYKTEVKELPFHKLSIEETEQIMEKRI</sequence>
<organism evidence="1 2">
    <name type="scientific">Actinomadura rubrisoli</name>
    <dbReference type="NCBI Taxonomy" id="2530368"/>
    <lineage>
        <taxon>Bacteria</taxon>
        <taxon>Bacillati</taxon>
        <taxon>Actinomycetota</taxon>
        <taxon>Actinomycetes</taxon>
        <taxon>Streptosporangiales</taxon>
        <taxon>Thermomonosporaceae</taxon>
        <taxon>Actinomadura</taxon>
    </lineage>
</organism>
<dbReference type="RefSeq" id="WP_131888958.1">
    <property type="nucleotide sequence ID" value="NZ_SMKU01000003.1"/>
</dbReference>
<reference evidence="1 2" key="1">
    <citation type="submission" date="2019-03" db="EMBL/GenBank/DDBJ databases">
        <title>Draft genome sequences of novel Actinobacteria.</title>
        <authorList>
            <person name="Sahin N."/>
            <person name="Ay H."/>
            <person name="Saygin H."/>
        </authorList>
    </citation>
    <scope>NUCLEOTIDE SEQUENCE [LARGE SCALE GENOMIC DNA]</scope>
    <source>
        <strain evidence="1 2">H3C3</strain>
    </source>
</reference>
<dbReference type="SUPFAM" id="SSF110849">
    <property type="entry name" value="ParB/Sulfiredoxin"/>
    <property type="match status" value="1"/>
</dbReference>
<accession>A0A4R5CB75</accession>
<gene>
    <name evidence="1" type="ORF">E1298_01815</name>
</gene>
<dbReference type="AlphaFoldDB" id="A0A4R5CB75"/>
<dbReference type="InterPro" id="IPR036086">
    <property type="entry name" value="ParB/Sulfiredoxin_sf"/>
</dbReference>
<comment type="caution">
    <text evidence="1">The sequence shown here is derived from an EMBL/GenBank/DDBJ whole genome shotgun (WGS) entry which is preliminary data.</text>
</comment>
<evidence type="ECO:0000313" key="1">
    <source>
        <dbReference type="EMBL" id="TDD97198.1"/>
    </source>
</evidence>
<dbReference type="Proteomes" id="UP000294513">
    <property type="component" value="Unassembled WGS sequence"/>
</dbReference>
<evidence type="ECO:0008006" key="3">
    <source>
        <dbReference type="Google" id="ProtNLM"/>
    </source>
</evidence>
<dbReference type="OrthoDB" id="3618883at2"/>
<dbReference type="EMBL" id="SMKU01000003">
    <property type="protein sequence ID" value="TDD97198.1"/>
    <property type="molecule type" value="Genomic_DNA"/>
</dbReference>
<proteinExistence type="predicted"/>
<evidence type="ECO:0000313" key="2">
    <source>
        <dbReference type="Proteomes" id="UP000294513"/>
    </source>
</evidence>
<name>A0A4R5CB75_9ACTN</name>